<dbReference type="AlphaFoldDB" id="A0A2P2MRB2"/>
<organism evidence="1">
    <name type="scientific">Rhizophora mucronata</name>
    <name type="common">Asiatic mangrove</name>
    <dbReference type="NCBI Taxonomy" id="61149"/>
    <lineage>
        <taxon>Eukaryota</taxon>
        <taxon>Viridiplantae</taxon>
        <taxon>Streptophyta</taxon>
        <taxon>Embryophyta</taxon>
        <taxon>Tracheophyta</taxon>
        <taxon>Spermatophyta</taxon>
        <taxon>Magnoliopsida</taxon>
        <taxon>eudicotyledons</taxon>
        <taxon>Gunneridae</taxon>
        <taxon>Pentapetalae</taxon>
        <taxon>rosids</taxon>
        <taxon>fabids</taxon>
        <taxon>Malpighiales</taxon>
        <taxon>Rhizophoraceae</taxon>
        <taxon>Rhizophora</taxon>
    </lineage>
</organism>
<dbReference type="EMBL" id="GGEC01052251">
    <property type="protein sequence ID" value="MBX32735.1"/>
    <property type="molecule type" value="Transcribed_RNA"/>
</dbReference>
<evidence type="ECO:0000313" key="1">
    <source>
        <dbReference type="EMBL" id="MBX32735.1"/>
    </source>
</evidence>
<accession>A0A2P2MRB2</accession>
<name>A0A2P2MRB2_RHIMU</name>
<protein>
    <submittedName>
        <fullName evidence="1">3-oxoacyl-acyl-carrier-protein synthase IIic</fullName>
    </submittedName>
</protein>
<sequence length="86" mass="9555">MALYFGKGELFKFHQVIIGETCNHFKNHLGGTWEGFAYLRAIKSLLPALVSSSPPLLFLFHVQAVVFELAAEQVAVAYLNFELAIA</sequence>
<reference evidence="1" key="1">
    <citation type="submission" date="2018-02" db="EMBL/GenBank/DDBJ databases">
        <title>Rhizophora mucronata_Transcriptome.</title>
        <authorList>
            <person name="Meera S.P."/>
            <person name="Sreeshan A."/>
            <person name="Augustine A."/>
        </authorList>
    </citation>
    <scope>NUCLEOTIDE SEQUENCE</scope>
    <source>
        <tissue evidence="1">Leaf</tissue>
    </source>
</reference>
<proteinExistence type="predicted"/>